<feature type="compositionally biased region" description="Basic and acidic residues" evidence="1">
    <location>
        <begin position="54"/>
        <end position="68"/>
    </location>
</feature>
<protein>
    <submittedName>
        <fullName evidence="2">Uncharacterized protein</fullName>
    </submittedName>
</protein>
<name>A0A4C1XN06_EUMVA</name>
<dbReference type="EMBL" id="BGZK01000874">
    <property type="protein sequence ID" value="GBP63629.1"/>
    <property type="molecule type" value="Genomic_DNA"/>
</dbReference>
<dbReference type="Proteomes" id="UP000299102">
    <property type="component" value="Unassembled WGS sequence"/>
</dbReference>
<keyword evidence="3" id="KW-1185">Reference proteome</keyword>
<evidence type="ECO:0000313" key="2">
    <source>
        <dbReference type="EMBL" id="GBP63629.1"/>
    </source>
</evidence>
<evidence type="ECO:0000256" key="1">
    <source>
        <dbReference type="SAM" id="MobiDB-lite"/>
    </source>
</evidence>
<proteinExistence type="predicted"/>
<feature type="compositionally biased region" description="Pro residues" evidence="1">
    <location>
        <begin position="101"/>
        <end position="111"/>
    </location>
</feature>
<gene>
    <name evidence="2" type="ORF">EVAR_54459_1</name>
</gene>
<evidence type="ECO:0000313" key="3">
    <source>
        <dbReference type="Proteomes" id="UP000299102"/>
    </source>
</evidence>
<reference evidence="2 3" key="1">
    <citation type="journal article" date="2019" name="Commun. Biol.">
        <title>The bagworm genome reveals a unique fibroin gene that provides high tensile strength.</title>
        <authorList>
            <person name="Kono N."/>
            <person name="Nakamura H."/>
            <person name="Ohtoshi R."/>
            <person name="Tomita M."/>
            <person name="Numata K."/>
            <person name="Arakawa K."/>
        </authorList>
    </citation>
    <scope>NUCLEOTIDE SEQUENCE [LARGE SCALE GENOMIC DNA]</scope>
</reference>
<feature type="region of interest" description="Disordered" evidence="1">
    <location>
        <begin position="49"/>
        <end position="69"/>
    </location>
</feature>
<dbReference type="AlphaFoldDB" id="A0A4C1XN06"/>
<organism evidence="2 3">
    <name type="scientific">Eumeta variegata</name>
    <name type="common">Bagworm moth</name>
    <name type="synonym">Eumeta japonica</name>
    <dbReference type="NCBI Taxonomy" id="151549"/>
    <lineage>
        <taxon>Eukaryota</taxon>
        <taxon>Metazoa</taxon>
        <taxon>Ecdysozoa</taxon>
        <taxon>Arthropoda</taxon>
        <taxon>Hexapoda</taxon>
        <taxon>Insecta</taxon>
        <taxon>Pterygota</taxon>
        <taxon>Neoptera</taxon>
        <taxon>Endopterygota</taxon>
        <taxon>Lepidoptera</taxon>
        <taxon>Glossata</taxon>
        <taxon>Ditrysia</taxon>
        <taxon>Tineoidea</taxon>
        <taxon>Psychidae</taxon>
        <taxon>Oiketicinae</taxon>
        <taxon>Eumeta</taxon>
    </lineage>
</organism>
<feature type="region of interest" description="Disordered" evidence="1">
    <location>
        <begin position="95"/>
        <end position="133"/>
    </location>
</feature>
<comment type="caution">
    <text evidence="2">The sequence shown here is derived from an EMBL/GenBank/DDBJ whole genome shotgun (WGS) entry which is preliminary data.</text>
</comment>
<accession>A0A4C1XN06</accession>
<sequence length="145" mass="15891">MLECIVVSLFSIEGLGPPLWVSVEWGLLTAVLIDPMIMCGAYSLVCPSKRRGKPSGDFRRGERGRDRSATQVNVEIMNSPRIAAAPVCVSIRGSPGTGLLPSPPHPDPLKPSPVRTGNPLPHLSTLNTTQQHRPHLYLNRRVRRN</sequence>